<proteinExistence type="predicted"/>
<dbReference type="EMBL" id="QXFV01002330">
    <property type="protein sequence ID" value="KAE8989337.1"/>
    <property type="molecule type" value="Genomic_DNA"/>
</dbReference>
<dbReference type="AlphaFoldDB" id="A0A6A3J6F5"/>
<comment type="caution">
    <text evidence="1">The sequence shown here is derived from an EMBL/GenBank/DDBJ whole genome shotgun (WGS) entry which is preliminary data.</text>
</comment>
<evidence type="ECO:0008006" key="3">
    <source>
        <dbReference type="Google" id="ProtNLM"/>
    </source>
</evidence>
<evidence type="ECO:0000313" key="1">
    <source>
        <dbReference type="EMBL" id="KAE8989337.1"/>
    </source>
</evidence>
<accession>A0A6A3J6F5</accession>
<reference evidence="1 2" key="1">
    <citation type="submission" date="2018-09" db="EMBL/GenBank/DDBJ databases">
        <title>Genomic investigation of the strawberry pathogen Phytophthora fragariae indicates pathogenicity is determined by transcriptional variation in three key races.</title>
        <authorList>
            <person name="Adams T.M."/>
            <person name="Armitage A.D."/>
            <person name="Sobczyk M.K."/>
            <person name="Bates H.J."/>
            <person name="Dunwell J.M."/>
            <person name="Nellist C.F."/>
            <person name="Harrison R.J."/>
        </authorList>
    </citation>
    <scope>NUCLEOTIDE SEQUENCE [LARGE SCALE GENOMIC DNA]</scope>
    <source>
        <strain evidence="1 2">SCRP249</strain>
    </source>
</reference>
<sequence>MSKVRVSVEWSYGEITQYFSYLDFKRQQQVATTPVATLYKLGILFTNCITIARAFFAPLVLPPVSGLSSDASVAASPLSLLRVTA</sequence>
<dbReference type="Proteomes" id="UP000429607">
    <property type="component" value="Unassembled WGS sequence"/>
</dbReference>
<gene>
    <name evidence="1" type="ORF">PR001_g21800</name>
</gene>
<evidence type="ECO:0000313" key="2">
    <source>
        <dbReference type="Proteomes" id="UP000429607"/>
    </source>
</evidence>
<protein>
    <recommendedName>
        <fullName evidence="3">DDE Tnp4 domain-containing protein</fullName>
    </recommendedName>
</protein>
<name>A0A6A3J6F5_9STRA</name>
<organism evidence="1 2">
    <name type="scientific">Phytophthora rubi</name>
    <dbReference type="NCBI Taxonomy" id="129364"/>
    <lineage>
        <taxon>Eukaryota</taxon>
        <taxon>Sar</taxon>
        <taxon>Stramenopiles</taxon>
        <taxon>Oomycota</taxon>
        <taxon>Peronosporomycetes</taxon>
        <taxon>Peronosporales</taxon>
        <taxon>Peronosporaceae</taxon>
        <taxon>Phytophthora</taxon>
    </lineage>
</organism>